<organism evidence="1 2">
    <name type="scientific">Lucilia cuprina</name>
    <name type="common">Green bottle fly</name>
    <name type="synonym">Australian sheep blowfly</name>
    <dbReference type="NCBI Taxonomy" id="7375"/>
    <lineage>
        <taxon>Eukaryota</taxon>
        <taxon>Metazoa</taxon>
        <taxon>Ecdysozoa</taxon>
        <taxon>Arthropoda</taxon>
        <taxon>Hexapoda</taxon>
        <taxon>Insecta</taxon>
        <taxon>Pterygota</taxon>
        <taxon>Neoptera</taxon>
        <taxon>Endopterygota</taxon>
        <taxon>Diptera</taxon>
        <taxon>Brachycera</taxon>
        <taxon>Muscomorpha</taxon>
        <taxon>Oestroidea</taxon>
        <taxon>Calliphoridae</taxon>
        <taxon>Luciliinae</taxon>
        <taxon>Lucilia</taxon>
    </lineage>
</organism>
<gene>
    <name evidence="1" type="ORF">FF38_03699</name>
</gene>
<accession>A0A0L0BR87</accession>
<protein>
    <submittedName>
        <fullName evidence="1">Uncharacterized protein</fullName>
    </submittedName>
</protein>
<evidence type="ECO:0000313" key="1">
    <source>
        <dbReference type="EMBL" id="KNC22498.1"/>
    </source>
</evidence>
<dbReference type="AlphaFoldDB" id="A0A0L0BR87"/>
<proteinExistence type="predicted"/>
<dbReference type="Proteomes" id="UP000037069">
    <property type="component" value="Unassembled WGS sequence"/>
</dbReference>
<evidence type="ECO:0000313" key="2">
    <source>
        <dbReference type="Proteomes" id="UP000037069"/>
    </source>
</evidence>
<name>A0A0L0BR87_LUCCU</name>
<keyword evidence="2" id="KW-1185">Reference proteome</keyword>
<reference evidence="1 2" key="1">
    <citation type="journal article" date="2015" name="Nat. Commun.">
        <title>Lucilia cuprina genome unlocks parasitic fly biology to underpin future interventions.</title>
        <authorList>
            <person name="Anstead C.A."/>
            <person name="Korhonen P.K."/>
            <person name="Young N.D."/>
            <person name="Hall R.S."/>
            <person name="Jex A.R."/>
            <person name="Murali S.C."/>
            <person name="Hughes D.S."/>
            <person name="Lee S.F."/>
            <person name="Perry T."/>
            <person name="Stroehlein A.J."/>
            <person name="Ansell B.R."/>
            <person name="Breugelmans B."/>
            <person name="Hofmann A."/>
            <person name="Qu J."/>
            <person name="Dugan S."/>
            <person name="Lee S.L."/>
            <person name="Chao H."/>
            <person name="Dinh H."/>
            <person name="Han Y."/>
            <person name="Doddapaneni H.V."/>
            <person name="Worley K.C."/>
            <person name="Muzny D.M."/>
            <person name="Ioannidis P."/>
            <person name="Waterhouse R.M."/>
            <person name="Zdobnov E.M."/>
            <person name="James P.J."/>
            <person name="Bagnall N.H."/>
            <person name="Kotze A.C."/>
            <person name="Gibbs R.A."/>
            <person name="Richards S."/>
            <person name="Batterham P."/>
            <person name="Gasser R.B."/>
        </authorList>
    </citation>
    <scope>NUCLEOTIDE SEQUENCE [LARGE SCALE GENOMIC DNA]</scope>
    <source>
        <strain evidence="1 2">LS</strain>
        <tissue evidence="1">Full body</tissue>
    </source>
</reference>
<sequence length="200" mass="22998">HPQIRYEEVHPKLNFYFSLPEDVYVSQYTLYSINRHCPGEKSGIAPANHDVQLLGEVFQPIFKNACPSPTEIGTGVTVNTKNVFVKKGEEIHGQYLNLWIAVPKGDFGRKFNQGMLQHTVKLKVRKRGKVPAPKIEWVEHCPFDKSEEVELVDSVDIFHFIRSLIERFHLHTVRANESDLIYTPLKEDKPHGKNIQRAAD</sequence>
<dbReference type="EMBL" id="JRES01001488">
    <property type="protein sequence ID" value="KNC22498.1"/>
    <property type="molecule type" value="Genomic_DNA"/>
</dbReference>
<comment type="caution">
    <text evidence="1">The sequence shown here is derived from an EMBL/GenBank/DDBJ whole genome shotgun (WGS) entry which is preliminary data.</text>
</comment>
<feature type="non-terminal residue" evidence="1">
    <location>
        <position position="1"/>
    </location>
</feature>